<dbReference type="GO" id="GO:0005737">
    <property type="term" value="C:cytoplasm"/>
    <property type="evidence" value="ECO:0007669"/>
    <property type="project" value="TreeGrafter"/>
</dbReference>
<name>A0A8N1S8B5_9HYME</name>
<sequence>MQIVTILAPCLSPSSFITFDGRRYSAGIIGSVPWNNETEHGGVNMLEVPRKVYSRDEVHGVEYNQWGYDLTGCGTKRNMNVEDEDSQDLNNPMVNDLVSKILDEDPITIDTCQNSYNSGGTTHYQTDSANSCRNQALVDRIKANLANTDQTVLRYPFSMVHGIRKAKREYHNSNNLCNDLKTLNLGTCVQQSMEQSNACSNDMVSNAYSSDPRSHVVHSNDGATIYTSGNGMPLCNDLLTTTSGASYGKQSGNWTEPLLTPSVGCHSELVGGGPPTYSRISNCAKPDLNFNVTALTLALDSPNSIPISELEYHNSMRQSTSNSYSNTMMNMHDVYGVTGNPSQGPGYRPNSAMTDLSVDSGFLSNSPLQHFSPADTALHTCFGSGMQRNGIGDFKDVHDSAARLNMTNISIPNEQIQFLQSQARSYKLDQAVDQDYKNLIDYYPPGTNNFVASSASNLDTNENVCFPSDCRIDNSLLKMINPKSKSLETKTYSPIGFPKNLSSRNLYQPIAKYGCHNYQQYTANSGDSLKILQQNSTFYHNDLKQPKVNAYKLDGFDLTKEIAFPSGGHLTDRIAGSTLDKEAFNQIMKQRHHIPKLQSIPAGIPPPDIIFNSGMISGTNTVRSGAFPSVMPVPVPVPVHPVPRLFSALYGGNLSFRNGSGAARKTGPSSILHFNLEQTYEQFKQLEKERKKCEAGLAAHFPGKRVTSANNIPIPRLQGNPSRVDRLIIDYLREHARVITLIAKMERLRGTTMNQRVHKAMEYWLEAIKYVQECRKQEIANAIKRQKENPHCILAYDDNDILTLAGSVHELTKASRYARTGMYNALQATLLYDLDIEKKVVETSKDPVLEAKTHSESQTKDGTNDYTSNT</sequence>
<dbReference type="AlphaFoldDB" id="A0A8N1S8B5"/>
<gene>
    <name evidence="3" type="primary">LOC105428351</name>
</gene>
<feature type="region of interest" description="Disordered" evidence="1">
    <location>
        <begin position="847"/>
        <end position="870"/>
    </location>
</feature>
<dbReference type="GeneID" id="105428351"/>
<reference evidence="3" key="1">
    <citation type="submission" date="2025-08" db="UniProtKB">
        <authorList>
            <consortium name="RefSeq"/>
        </authorList>
    </citation>
    <scope>IDENTIFICATION</scope>
</reference>
<evidence type="ECO:0000313" key="2">
    <source>
        <dbReference type="Proteomes" id="UP000504615"/>
    </source>
</evidence>
<dbReference type="Pfam" id="PF15189">
    <property type="entry name" value="MEIOC"/>
    <property type="match status" value="1"/>
</dbReference>
<dbReference type="PANTHER" id="PTHR33861">
    <property type="entry name" value="PROTEIN CBG18333"/>
    <property type="match status" value="1"/>
</dbReference>
<dbReference type="OrthoDB" id="26491at2759"/>
<evidence type="ECO:0000256" key="1">
    <source>
        <dbReference type="SAM" id="MobiDB-lite"/>
    </source>
</evidence>
<protein>
    <submittedName>
        <fullName evidence="3">Uncharacterized protein LOC105428351 isoform X1</fullName>
    </submittedName>
</protein>
<dbReference type="Proteomes" id="UP000504615">
    <property type="component" value="Unplaced"/>
</dbReference>
<keyword evidence="2" id="KW-1185">Reference proteome</keyword>
<accession>A0A8N1S8B5</accession>
<dbReference type="GO" id="GO:0048255">
    <property type="term" value="P:mRNA stabilization"/>
    <property type="evidence" value="ECO:0007669"/>
    <property type="project" value="TreeGrafter"/>
</dbReference>
<organism evidence="2 3">
    <name type="scientific">Pogonomyrmex barbatus</name>
    <name type="common">red harvester ant</name>
    <dbReference type="NCBI Taxonomy" id="144034"/>
    <lineage>
        <taxon>Eukaryota</taxon>
        <taxon>Metazoa</taxon>
        <taxon>Ecdysozoa</taxon>
        <taxon>Arthropoda</taxon>
        <taxon>Hexapoda</taxon>
        <taxon>Insecta</taxon>
        <taxon>Pterygota</taxon>
        <taxon>Neoptera</taxon>
        <taxon>Endopterygota</taxon>
        <taxon>Hymenoptera</taxon>
        <taxon>Apocrita</taxon>
        <taxon>Aculeata</taxon>
        <taxon>Formicoidea</taxon>
        <taxon>Formicidae</taxon>
        <taxon>Myrmicinae</taxon>
        <taxon>Pogonomyrmex</taxon>
    </lineage>
</organism>
<dbReference type="InterPro" id="IPR027963">
    <property type="entry name" value="MEIOC"/>
</dbReference>
<feature type="compositionally biased region" description="Basic and acidic residues" evidence="1">
    <location>
        <begin position="847"/>
        <end position="863"/>
    </location>
</feature>
<dbReference type="GO" id="GO:0007144">
    <property type="term" value="P:female meiosis I"/>
    <property type="evidence" value="ECO:0007669"/>
    <property type="project" value="TreeGrafter"/>
</dbReference>
<dbReference type="RefSeq" id="XP_025074357.1">
    <property type="nucleotide sequence ID" value="XM_025218572.1"/>
</dbReference>
<dbReference type="GO" id="GO:0007141">
    <property type="term" value="P:male meiosis I"/>
    <property type="evidence" value="ECO:0007669"/>
    <property type="project" value="TreeGrafter"/>
</dbReference>
<evidence type="ECO:0000313" key="3">
    <source>
        <dbReference type="RefSeq" id="XP_025074357.1"/>
    </source>
</evidence>
<proteinExistence type="predicted"/>
<dbReference type="GO" id="GO:0005634">
    <property type="term" value="C:nucleus"/>
    <property type="evidence" value="ECO:0007669"/>
    <property type="project" value="TreeGrafter"/>
</dbReference>
<dbReference type="PANTHER" id="PTHR33861:SF5">
    <property type="entry name" value="GAMMA-TUBULIN COMPLEX COMPONENT"/>
    <property type="match status" value="1"/>
</dbReference>